<sequence>MAKDIHGVGEAMSDDVLSIIPSDPRWQPDRVAAGRAVALVEHLAPGVADGGDGEIDVTWYDEVTVVDCGANLERIGCPLCRAAIDTEWWGDLLEAHCEGGFAVLSVEVPCCGGSTTLNLLDYDWPCGFARFEIAIWNPGRSWFSEDELAVMADRLGHPVRQIMAHI</sequence>
<protein>
    <submittedName>
        <fullName evidence="1">Uncharacterized protein</fullName>
    </submittedName>
</protein>
<gene>
    <name evidence="1" type="ORF">ACFW88_15070</name>
</gene>
<reference evidence="1 2" key="1">
    <citation type="submission" date="2024-09" db="EMBL/GenBank/DDBJ databases">
        <title>The Natural Products Discovery Center: Release of the First 8490 Sequenced Strains for Exploring Actinobacteria Biosynthetic Diversity.</title>
        <authorList>
            <person name="Kalkreuter E."/>
            <person name="Kautsar S.A."/>
            <person name="Yang D."/>
            <person name="Bader C.D."/>
            <person name="Teijaro C.N."/>
            <person name="Fluegel L."/>
            <person name="Davis C.M."/>
            <person name="Simpson J.R."/>
            <person name="Lauterbach L."/>
            <person name="Steele A.D."/>
            <person name="Gui C."/>
            <person name="Meng S."/>
            <person name="Li G."/>
            <person name="Viehrig K."/>
            <person name="Ye F."/>
            <person name="Su P."/>
            <person name="Kiefer A.F."/>
            <person name="Nichols A."/>
            <person name="Cepeda A.J."/>
            <person name="Yan W."/>
            <person name="Fan B."/>
            <person name="Jiang Y."/>
            <person name="Adhikari A."/>
            <person name="Zheng C.-J."/>
            <person name="Schuster L."/>
            <person name="Cowan T.M."/>
            <person name="Smanski M.J."/>
            <person name="Chevrette M.G."/>
            <person name="De Carvalho L.P.S."/>
            <person name="Shen B."/>
        </authorList>
    </citation>
    <scope>NUCLEOTIDE SEQUENCE [LARGE SCALE GENOMIC DNA]</scope>
    <source>
        <strain evidence="1 2">NPDC059500</strain>
    </source>
</reference>
<keyword evidence="2" id="KW-1185">Reference proteome</keyword>
<name>A0ABW6H5N8_9ACTN</name>
<organism evidence="1 2">
    <name type="scientific">Streptomyces anandii</name>
    <dbReference type="NCBI Taxonomy" id="285454"/>
    <lineage>
        <taxon>Bacteria</taxon>
        <taxon>Bacillati</taxon>
        <taxon>Actinomycetota</taxon>
        <taxon>Actinomycetes</taxon>
        <taxon>Kitasatosporales</taxon>
        <taxon>Streptomycetaceae</taxon>
        <taxon>Streptomyces</taxon>
    </lineage>
</organism>
<dbReference type="Proteomes" id="UP001599756">
    <property type="component" value="Unassembled WGS sequence"/>
</dbReference>
<dbReference type="RefSeq" id="WP_381841233.1">
    <property type="nucleotide sequence ID" value="NZ_JBHYTS010000020.1"/>
</dbReference>
<proteinExistence type="predicted"/>
<evidence type="ECO:0000313" key="1">
    <source>
        <dbReference type="EMBL" id="MFE1751838.1"/>
    </source>
</evidence>
<accession>A0ABW6H5N8</accession>
<dbReference type="EMBL" id="JBHYTS010000020">
    <property type="protein sequence ID" value="MFE1751838.1"/>
    <property type="molecule type" value="Genomic_DNA"/>
</dbReference>
<comment type="caution">
    <text evidence="1">The sequence shown here is derived from an EMBL/GenBank/DDBJ whole genome shotgun (WGS) entry which is preliminary data.</text>
</comment>
<evidence type="ECO:0000313" key="2">
    <source>
        <dbReference type="Proteomes" id="UP001599756"/>
    </source>
</evidence>